<dbReference type="EMBL" id="CAEZYB010000158">
    <property type="protein sequence ID" value="CAB4713709.1"/>
    <property type="molecule type" value="Genomic_DNA"/>
</dbReference>
<dbReference type="AlphaFoldDB" id="A0A6J6QS62"/>
<protein>
    <submittedName>
        <fullName evidence="1">Unannotated protein</fullName>
    </submittedName>
</protein>
<reference evidence="1" key="1">
    <citation type="submission" date="2020-05" db="EMBL/GenBank/DDBJ databases">
        <authorList>
            <person name="Chiriac C."/>
            <person name="Salcher M."/>
            <person name="Ghai R."/>
            <person name="Kavagutti S V."/>
        </authorList>
    </citation>
    <scope>NUCLEOTIDE SEQUENCE</scope>
</reference>
<gene>
    <name evidence="1" type="ORF">UFOPK2646_01109</name>
</gene>
<sequence length="68" mass="7195">MTTTGECVPRFTRPAAPAPGVAANSETLVGFIPWFLTCEAMAAATGCSLWLSIESAEERIVASFRSSE</sequence>
<accession>A0A6J6QS62</accession>
<organism evidence="1">
    <name type="scientific">freshwater metagenome</name>
    <dbReference type="NCBI Taxonomy" id="449393"/>
    <lineage>
        <taxon>unclassified sequences</taxon>
        <taxon>metagenomes</taxon>
        <taxon>ecological metagenomes</taxon>
    </lineage>
</organism>
<name>A0A6J6QS62_9ZZZZ</name>
<proteinExistence type="predicted"/>
<evidence type="ECO:0000313" key="1">
    <source>
        <dbReference type="EMBL" id="CAB4713709.1"/>
    </source>
</evidence>